<gene>
    <name evidence="2" type="ORF">ZEAMMB73_Zm00001d036162</name>
</gene>
<dbReference type="PaxDb" id="4577-GRMZM2G523414_P01"/>
<dbReference type="IntAct" id="A0A1D6LL25">
    <property type="interactions" value="1"/>
</dbReference>
<organism evidence="2">
    <name type="scientific">Zea mays</name>
    <name type="common">Maize</name>
    <dbReference type="NCBI Taxonomy" id="4577"/>
    <lineage>
        <taxon>Eukaryota</taxon>
        <taxon>Viridiplantae</taxon>
        <taxon>Streptophyta</taxon>
        <taxon>Embryophyta</taxon>
        <taxon>Tracheophyta</taxon>
        <taxon>Spermatophyta</taxon>
        <taxon>Magnoliopsida</taxon>
        <taxon>Liliopsida</taxon>
        <taxon>Poales</taxon>
        <taxon>Poaceae</taxon>
        <taxon>PACMAD clade</taxon>
        <taxon>Panicoideae</taxon>
        <taxon>Andropogonodae</taxon>
        <taxon>Andropogoneae</taxon>
        <taxon>Tripsacinae</taxon>
        <taxon>Zea</taxon>
    </lineage>
</organism>
<evidence type="ECO:0000313" key="2">
    <source>
        <dbReference type="EMBL" id="AQK80390.1"/>
    </source>
</evidence>
<dbReference type="ExpressionAtlas" id="A0A1D6LL25">
    <property type="expression patterns" value="baseline and differential"/>
</dbReference>
<proteinExistence type="predicted"/>
<reference evidence="2" key="1">
    <citation type="submission" date="2015-12" db="EMBL/GenBank/DDBJ databases">
        <title>Update maize B73 reference genome by single molecule sequencing technologies.</title>
        <authorList>
            <consortium name="Maize Genome Sequencing Project"/>
            <person name="Ware D."/>
        </authorList>
    </citation>
    <scope>NUCLEOTIDE SEQUENCE</scope>
    <source>
        <tissue evidence="2">Seedling</tissue>
    </source>
</reference>
<name>A0A1D6LL25_MAIZE</name>
<sequence length="58" mass="6251">MHGHTLVVCVVSAHTIIDKSSMHIGRTCIAKCLVGYNTDTVLITPATIRVCNGSRLRS</sequence>
<feature type="domain" description="Single-stranded DNA binding protein Ssb-like OB fold" evidence="1">
    <location>
        <begin position="2"/>
        <end position="44"/>
    </location>
</feature>
<dbReference type="Pfam" id="PF21473">
    <property type="entry name" value="OB_Ssb-like"/>
    <property type="match status" value="1"/>
</dbReference>
<dbReference type="EMBL" id="CM000782">
    <property type="protein sequence ID" value="AQK80390.1"/>
    <property type="molecule type" value="Genomic_DNA"/>
</dbReference>
<accession>A0A1D6LL25</accession>
<evidence type="ECO:0000259" key="1">
    <source>
        <dbReference type="Pfam" id="PF21473"/>
    </source>
</evidence>
<dbReference type="AlphaFoldDB" id="A0A1D6LL25"/>
<protein>
    <recommendedName>
        <fullName evidence="1">Single-stranded DNA binding protein Ssb-like OB fold domain-containing protein</fullName>
    </recommendedName>
</protein>
<dbReference type="InParanoid" id="A0A1D6LL25"/>
<dbReference type="InterPro" id="IPR048970">
    <property type="entry name" value="OB_Ssb-like"/>
</dbReference>